<dbReference type="OrthoDB" id="7031866at2"/>
<evidence type="ECO:0000313" key="2">
    <source>
        <dbReference type="Proteomes" id="UP000251075"/>
    </source>
</evidence>
<organism evidence="1 2">
    <name type="scientific">Paramagnetospirillum kuznetsovii</name>
    <dbReference type="NCBI Taxonomy" id="2053833"/>
    <lineage>
        <taxon>Bacteria</taxon>
        <taxon>Pseudomonadati</taxon>
        <taxon>Pseudomonadota</taxon>
        <taxon>Alphaproteobacteria</taxon>
        <taxon>Rhodospirillales</taxon>
        <taxon>Magnetospirillaceae</taxon>
        <taxon>Paramagnetospirillum</taxon>
    </lineage>
</organism>
<sequence length="85" mass="9423">MRPAEIIPDEEIERVHAYANFGSMPKREVVNEAIMATAKGYHTGGTSRAIIIEHGLARCKEDPFKLPTITPKGLRYLAALMLEEG</sequence>
<gene>
    <name evidence="1" type="ORF">CU669_15020</name>
</gene>
<protein>
    <submittedName>
        <fullName evidence="1">Uncharacterized protein</fullName>
    </submittedName>
</protein>
<dbReference type="AlphaFoldDB" id="A0A364NVH8"/>
<reference evidence="1 2" key="1">
    <citation type="submission" date="2017-11" db="EMBL/GenBank/DDBJ databases">
        <title>Draft genome sequence of magnetotactic bacterium Magnetospirillum kuznetsovii LBB-42.</title>
        <authorList>
            <person name="Grouzdev D.S."/>
            <person name="Rysina M.S."/>
            <person name="Baslerov R.V."/>
            <person name="Koziaeva V."/>
        </authorList>
    </citation>
    <scope>NUCLEOTIDE SEQUENCE [LARGE SCALE GENOMIC DNA]</scope>
    <source>
        <strain evidence="1 2">LBB-42</strain>
    </source>
</reference>
<proteinExistence type="predicted"/>
<dbReference type="EMBL" id="PGTO01000013">
    <property type="protein sequence ID" value="RAU21066.1"/>
    <property type="molecule type" value="Genomic_DNA"/>
</dbReference>
<keyword evidence="2" id="KW-1185">Reference proteome</keyword>
<comment type="caution">
    <text evidence="1">The sequence shown here is derived from an EMBL/GenBank/DDBJ whole genome shotgun (WGS) entry which is preliminary data.</text>
</comment>
<accession>A0A364NVH8</accession>
<evidence type="ECO:0000313" key="1">
    <source>
        <dbReference type="EMBL" id="RAU21066.1"/>
    </source>
</evidence>
<name>A0A364NVH8_9PROT</name>
<dbReference type="RefSeq" id="WP_112146140.1">
    <property type="nucleotide sequence ID" value="NZ_PGTO01000013.1"/>
</dbReference>
<dbReference type="Proteomes" id="UP000251075">
    <property type="component" value="Unassembled WGS sequence"/>
</dbReference>